<protein>
    <submittedName>
        <fullName evidence="3">Uncharacterized protein</fullName>
    </submittedName>
</protein>
<keyword evidence="2" id="KW-0812">Transmembrane</keyword>
<feature type="compositionally biased region" description="Low complexity" evidence="1">
    <location>
        <begin position="177"/>
        <end position="187"/>
    </location>
</feature>
<evidence type="ECO:0000256" key="1">
    <source>
        <dbReference type="SAM" id="MobiDB-lite"/>
    </source>
</evidence>
<dbReference type="AlphaFoldDB" id="A0A0A1T2T5"/>
<keyword evidence="4" id="KW-1185">Reference proteome</keyword>
<name>A0A0A1T2T5_9HYPO</name>
<evidence type="ECO:0000313" key="4">
    <source>
        <dbReference type="Proteomes" id="UP000039046"/>
    </source>
</evidence>
<feature type="transmembrane region" description="Helical" evidence="2">
    <location>
        <begin position="69"/>
        <end position="92"/>
    </location>
</feature>
<reference evidence="3 4" key="1">
    <citation type="journal article" date="2015" name="Genome Announc.">
        <title>Draft Genome Sequence and Gene Annotation of the Entomopathogenic Fungus Verticillium hemipterigenum.</title>
        <authorList>
            <person name="Horn F."/>
            <person name="Habel A."/>
            <person name="Scharf D.H."/>
            <person name="Dworschak J."/>
            <person name="Brakhage A.A."/>
            <person name="Guthke R."/>
            <person name="Hertweck C."/>
            <person name="Linde J."/>
        </authorList>
    </citation>
    <scope>NUCLEOTIDE SEQUENCE [LARGE SCALE GENOMIC DNA]</scope>
</reference>
<feature type="region of interest" description="Disordered" evidence="1">
    <location>
        <begin position="284"/>
        <end position="307"/>
    </location>
</feature>
<evidence type="ECO:0000313" key="3">
    <source>
        <dbReference type="EMBL" id="CEJ80425.1"/>
    </source>
</evidence>
<sequence length="307" mass="33971">MEPNPELCKKYAQFASHMVRWQFKIIYWFMFITNLIVLFLASWIYTKGQQACETYQGNSHKKSAALKKYILLCSICVLVSTVIVTMEAYALLALQFCDGEDLMSLYWSTWTMMQIGSLIAIVGIILAMFHTLQDRRHPPWALALGTPVLVIAGFLHLFHDCTSRKVSKMRHNSHIGTLPSSSSTLSSDPEAAGAQTRPVLTLNTNTSPRSLSDATTVRNLSERNVNDTPLAEFVGFTTNGDPIVRFLTNSPTYITDSAEFIGYYEDEKPIVAFRKGSIHFVCGKGSSQEPPPSPGCGPLESASSSPA</sequence>
<organism evidence="3 4">
    <name type="scientific">[Torrubiella] hemipterigena</name>
    <dbReference type="NCBI Taxonomy" id="1531966"/>
    <lineage>
        <taxon>Eukaryota</taxon>
        <taxon>Fungi</taxon>
        <taxon>Dikarya</taxon>
        <taxon>Ascomycota</taxon>
        <taxon>Pezizomycotina</taxon>
        <taxon>Sordariomycetes</taxon>
        <taxon>Hypocreomycetidae</taxon>
        <taxon>Hypocreales</taxon>
        <taxon>Clavicipitaceae</taxon>
        <taxon>Clavicipitaceae incertae sedis</taxon>
        <taxon>'Torrubiella' clade</taxon>
    </lineage>
</organism>
<feature type="transmembrane region" description="Helical" evidence="2">
    <location>
        <begin position="104"/>
        <end position="128"/>
    </location>
</feature>
<feature type="transmembrane region" description="Helical" evidence="2">
    <location>
        <begin position="140"/>
        <end position="158"/>
    </location>
</feature>
<dbReference type="HOGENOM" id="CLU_067615_0_0_1"/>
<feature type="compositionally biased region" description="Polar residues" evidence="1">
    <location>
        <begin position="201"/>
        <end position="212"/>
    </location>
</feature>
<dbReference type="Proteomes" id="UP000039046">
    <property type="component" value="Unassembled WGS sequence"/>
</dbReference>
<feature type="transmembrane region" description="Helical" evidence="2">
    <location>
        <begin position="25"/>
        <end position="45"/>
    </location>
</feature>
<gene>
    <name evidence="3" type="ORF">VHEMI00606</name>
</gene>
<keyword evidence="2" id="KW-0472">Membrane</keyword>
<dbReference type="EMBL" id="CDHN01000001">
    <property type="protein sequence ID" value="CEJ80425.1"/>
    <property type="molecule type" value="Genomic_DNA"/>
</dbReference>
<proteinExistence type="predicted"/>
<feature type="region of interest" description="Disordered" evidence="1">
    <location>
        <begin position="175"/>
        <end position="212"/>
    </location>
</feature>
<evidence type="ECO:0000256" key="2">
    <source>
        <dbReference type="SAM" id="Phobius"/>
    </source>
</evidence>
<keyword evidence="2" id="KW-1133">Transmembrane helix</keyword>
<accession>A0A0A1T2T5</accession>
<dbReference type="OrthoDB" id="3537340at2759"/>